<organism evidence="8 9">
    <name type="scientific">Symbiochloris irregularis</name>
    <dbReference type="NCBI Taxonomy" id="706552"/>
    <lineage>
        <taxon>Eukaryota</taxon>
        <taxon>Viridiplantae</taxon>
        <taxon>Chlorophyta</taxon>
        <taxon>core chlorophytes</taxon>
        <taxon>Trebouxiophyceae</taxon>
        <taxon>Trebouxiales</taxon>
        <taxon>Trebouxiaceae</taxon>
        <taxon>Symbiochloris</taxon>
    </lineage>
</organism>
<evidence type="ECO:0000256" key="4">
    <source>
        <dbReference type="ARBA" id="ARBA00023242"/>
    </source>
</evidence>
<dbReference type="Pfam" id="PF07807">
    <property type="entry name" value="RED_C"/>
    <property type="match status" value="1"/>
</dbReference>
<evidence type="ECO:0000256" key="3">
    <source>
        <dbReference type="ARBA" id="ARBA00022737"/>
    </source>
</evidence>
<evidence type="ECO:0008006" key="10">
    <source>
        <dbReference type="Google" id="ProtNLM"/>
    </source>
</evidence>
<evidence type="ECO:0000259" key="7">
    <source>
        <dbReference type="Pfam" id="PF07808"/>
    </source>
</evidence>
<gene>
    <name evidence="8" type="ORF">WJX73_007555</name>
</gene>
<feature type="region of interest" description="Disordered" evidence="5">
    <location>
        <begin position="270"/>
        <end position="306"/>
    </location>
</feature>
<feature type="region of interest" description="Disordered" evidence="5">
    <location>
        <begin position="508"/>
        <end position="540"/>
    </location>
</feature>
<dbReference type="EMBL" id="JALJOQ010000044">
    <property type="protein sequence ID" value="KAK9805368.1"/>
    <property type="molecule type" value="Genomic_DNA"/>
</dbReference>
<proteinExistence type="inferred from homology"/>
<sequence length="614" mass="67101">MAEEALLPPPRKPDATPLSNADFRKFLDTPRRETAEPNRAKQQRQKAGGDSSGQHAKPKRSHKGRTKPDAATEAKDEELYRDRAEERRKGLNIDYEGAALPNTLAANQHAISVEDSKFLGGDVEHTHLVKGLDFQLLQKVKEELVKPGAAGKDARPKAVVEKKQEAKFATPFGRAVFKAVFEEKASDASISFLPRRLAFVYDLEEDAANDLPTTLRRSLLDCPKPVETITATVDAPVLERLAKIMSHMRVAGGGKRLKRKDKLRMLEALDAQQQQQQHSQQPASGPPPPQHQANGAEKAASAVRPAEEDDDIFADAGTDYQLQAKPKGEVRPQGSYFGQDGEMLLPPPPPPAANDTAEGDDMELDEAAVPPPPPGPPPEGSAAGPSLPPAGYDREAAYAQMNRAANQGYEAYIQANVAYQASQDPEYQALLARQQAEAGGAPASQNAGQALTQEQREAGLASVFRRDDDQGKRRDVDARERDPDFAPDAYAECYPDYHGYAHAIVDSDEEDLSHMDSKEKGKGRTDFETEEQYETYKSRKEAAPKAAFQFGLKVADGRKAHKDLGNKAREQKFNNQLNQIQKKLEADGGNYGSAFAPAMTEEGGAQGATKKRRI</sequence>
<evidence type="ECO:0000313" key="8">
    <source>
        <dbReference type="EMBL" id="KAK9805368.1"/>
    </source>
</evidence>
<feature type="compositionally biased region" description="Basic and acidic residues" evidence="5">
    <location>
        <begin position="464"/>
        <end position="484"/>
    </location>
</feature>
<feature type="region of interest" description="Disordered" evidence="5">
    <location>
        <begin position="1"/>
        <end position="82"/>
    </location>
</feature>
<feature type="compositionally biased region" description="Low complexity" evidence="5">
    <location>
        <begin position="380"/>
        <end position="391"/>
    </location>
</feature>
<evidence type="ECO:0000313" key="9">
    <source>
        <dbReference type="Proteomes" id="UP001465755"/>
    </source>
</evidence>
<feature type="compositionally biased region" description="Polar residues" evidence="5">
    <location>
        <begin position="443"/>
        <end position="453"/>
    </location>
</feature>
<comment type="caution">
    <text evidence="8">The sequence shown here is derived from an EMBL/GenBank/DDBJ whole genome shotgun (WGS) entry which is preliminary data.</text>
</comment>
<accession>A0AAW1P5T4</accession>
<dbReference type="Proteomes" id="UP001465755">
    <property type="component" value="Unassembled WGS sequence"/>
</dbReference>
<dbReference type="InterPro" id="IPR012916">
    <property type="entry name" value="RED_N"/>
</dbReference>
<feature type="region of interest" description="Disordered" evidence="5">
    <location>
        <begin position="595"/>
        <end position="614"/>
    </location>
</feature>
<feature type="domain" description="Protein RED C-terminal" evidence="6">
    <location>
        <begin position="490"/>
        <end position="586"/>
    </location>
</feature>
<keyword evidence="9" id="KW-1185">Reference proteome</keyword>
<feature type="domain" description="RED-like N-terminal" evidence="7">
    <location>
        <begin position="62"/>
        <end position="261"/>
    </location>
</feature>
<comment type="subcellular location">
    <subcellularLocation>
        <location evidence="1">Nucleus</location>
    </subcellularLocation>
</comment>
<feature type="region of interest" description="Disordered" evidence="5">
    <location>
        <begin position="433"/>
        <end position="490"/>
    </location>
</feature>
<dbReference type="InterPro" id="IPR012492">
    <property type="entry name" value="RED_C"/>
</dbReference>
<feature type="compositionally biased region" description="Basic residues" evidence="5">
    <location>
        <begin position="56"/>
        <end position="65"/>
    </location>
</feature>
<feature type="compositionally biased region" description="Basic and acidic residues" evidence="5">
    <location>
        <begin position="22"/>
        <end position="39"/>
    </location>
</feature>
<evidence type="ECO:0000256" key="1">
    <source>
        <dbReference type="ARBA" id="ARBA00004123"/>
    </source>
</evidence>
<dbReference type="GO" id="GO:0005634">
    <property type="term" value="C:nucleus"/>
    <property type="evidence" value="ECO:0007669"/>
    <property type="project" value="UniProtKB-SubCell"/>
</dbReference>
<feature type="region of interest" description="Disordered" evidence="5">
    <location>
        <begin position="321"/>
        <end position="395"/>
    </location>
</feature>
<feature type="compositionally biased region" description="Acidic residues" evidence="5">
    <location>
        <begin position="357"/>
        <end position="366"/>
    </location>
</feature>
<evidence type="ECO:0000256" key="5">
    <source>
        <dbReference type="SAM" id="MobiDB-lite"/>
    </source>
</evidence>
<keyword evidence="3" id="KW-0677">Repeat</keyword>
<name>A0AAW1P5T4_9CHLO</name>
<dbReference type="Pfam" id="PF07808">
    <property type="entry name" value="RED_N"/>
    <property type="match status" value="1"/>
</dbReference>
<keyword evidence="4" id="KW-0539">Nucleus</keyword>
<feature type="compositionally biased region" description="Basic and acidic residues" evidence="5">
    <location>
        <begin position="512"/>
        <end position="527"/>
    </location>
</feature>
<evidence type="ECO:0000259" key="6">
    <source>
        <dbReference type="Pfam" id="PF07807"/>
    </source>
</evidence>
<feature type="compositionally biased region" description="Pro residues" evidence="5">
    <location>
        <begin position="369"/>
        <end position="379"/>
    </location>
</feature>
<feature type="compositionally biased region" description="Basic and acidic residues" evidence="5">
    <location>
        <begin position="66"/>
        <end position="82"/>
    </location>
</feature>
<reference evidence="8 9" key="1">
    <citation type="journal article" date="2024" name="Nat. Commun.">
        <title>Phylogenomics reveals the evolutionary origins of lichenization in chlorophyte algae.</title>
        <authorList>
            <person name="Puginier C."/>
            <person name="Libourel C."/>
            <person name="Otte J."/>
            <person name="Skaloud P."/>
            <person name="Haon M."/>
            <person name="Grisel S."/>
            <person name="Petersen M."/>
            <person name="Berrin J.G."/>
            <person name="Delaux P.M."/>
            <person name="Dal Grande F."/>
            <person name="Keller J."/>
        </authorList>
    </citation>
    <scope>NUCLEOTIDE SEQUENCE [LARGE SCALE GENOMIC DNA]</scope>
    <source>
        <strain evidence="8 9">SAG 2036</strain>
    </source>
</reference>
<dbReference type="InterPro" id="IPR039896">
    <property type="entry name" value="Red-like"/>
</dbReference>
<dbReference type="PANTHER" id="PTHR12765">
    <property type="entry name" value="RED PROTEIN IK FACTOR CYTOKINE IK"/>
    <property type="match status" value="1"/>
</dbReference>
<dbReference type="AlphaFoldDB" id="A0AAW1P5T4"/>
<protein>
    <recommendedName>
        <fullName evidence="10">RED-like N-terminal domain-containing protein</fullName>
    </recommendedName>
</protein>
<evidence type="ECO:0000256" key="2">
    <source>
        <dbReference type="ARBA" id="ARBA00006660"/>
    </source>
</evidence>
<feature type="compositionally biased region" description="Low complexity" evidence="5">
    <location>
        <begin position="271"/>
        <end position="283"/>
    </location>
</feature>
<comment type="similarity">
    <text evidence="2">Belongs to the RED family.</text>
</comment>